<keyword evidence="9" id="KW-1271">Inflammasome</keyword>
<dbReference type="GO" id="GO:0003725">
    <property type="term" value="F:double-stranded RNA binding"/>
    <property type="evidence" value="ECO:0007669"/>
    <property type="project" value="UniProtKB-ARBA"/>
</dbReference>
<dbReference type="InterPro" id="IPR007502">
    <property type="entry name" value="Helicase-assoc_dom"/>
</dbReference>
<evidence type="ECO:0000313" key="18">
    <source>
        <dbReference type="EMBL" id="KAJ1185335.1"/>
    </source>
</evidence>
<comment type="function">
    <text evidence="12">Implicated in nucleolar organization, ribosome biogenesis, protein synthesis and cytoplasmic dsRNA sensing. Stimulates RNA polymerase I transcription of the 47S precursor rRNA. Associates with ribosomal DNA (rDNA) loci where it is involved in POLR1A recruitment. In the cytoplasm, promotes elongation-competent 80S ribosome assembly at the late stage of mRNA translation initiation. Senses cytosolic dsRNA mediating NLRP3 inflammasome formation in macrophages and type I interferon production in myeloid dendritic cells. Required for NLRP3 activation induced by viral dsRNA and bacterial RNA. In dendritic cells, required for induction of type I interferon production induced by cytoplasmic dsRNA via the activation of MAPK and NF-kappa-B signaling pathways.</text>
</comment>
<dbReference type="InterPro" id="IPR002464">
    <property type="entry name" value="DNA/RNA_helicase_DEAH_CS"/>
</dbReference>
<evidence type="ECO:0000259" key="17">
    <source>
        <dbReference type="PROSITE" id="PS51194"/>
    </source>
</evidence>
<dbReference type="InterPro" id="IPR014001">
    <property type="entry name" value="Helicase_ATP-bd"/>
</dbReference>
<evidence type="ECO:0000256" key="9">
    <source>
        <dbReference type="ARBA" id="ARBA00023233"/>
    </source>
</evidence>
<comment type="subcellular location">
    <subcellularLocation>
        <location evidence="1">Inflammasome</location>
    </subcellularLocation>
    <subcellularLocation>
        <location evidence="2">Nucleus</location>
        <location evidence="2">Nucleolus</location>
    </subcellularLocation>
</comment>
<evidence type="ECO:0000313" key="19">
    <source>
        <dbReference type="Proteomes" id="UP001066276"/>
    </source>
</evidence>
<comment type="caution">
    <text evidence="18">The sequence shown here is derived from an EMBL/GenBank/DDBJ whole genome shotgun (WGS) entry which is preliminary data.</text>
</comment>
<comment type="similarity">
    <text evidence="3">Belongs to the DEAD box helicase family. DEAH subfamily.</text>
</comment>
<dbReference type="GO" id="GO:0061702">
    <property type="term" value="C:canonical inflammasome complex"/>
    <property type="evidence" value="ECO:0007669"/>
    <property type="project" value="UniProtKB-SubCell"/>
</dbReference>
<dbReference type="PROSITE" id="PS00690">
    <property type="entry name" value="DEAH_ATP_HELICASE"/>
    <property type="match status" value="1"/>
</dbReference>
<dbReference type="GO" id="GO:0005730">
    <property type="term" value="C:nucleolus"/>
    <property type="evidence" value="ECO:0007669"/>
    <property type="project" value="UniProtKB-SubCell"/>
</dbReference>
<dbReference type="GO" id="GO:0005524">
    <property type="term" value="F:ATP binding"/>
    <property type="evidence" value="ECO:0007669"/>
    <property type="project" value="UniProtKB-KW"/>
</dbReference>
<dbReference type="InterPro" id="IPR011545">
    <property type="entry name" value="DEAD/DEAH_box_helicase_dom"/>
</dbReference>
<accession>A0AAV7U8I8</accession>
<evidence type="ECO:0000256" key="7">
    <source>
        <dbReference type="ARBA" id="ARBA00022806"/>
    </source>
</evidence>
<dbReference type="Pfam" id="PF21010">
    <property type="entry name" value="HA2_C"/>
    <property type="match status" value="1"/>
</dbReference>
<evidence type="ECO:0000256" key="13">
    <source>
        <dbReference type="ARBA" id="ARBA00071560"/>
    </source>
</evidence>
<dbReference type="CDD" id="cd17978">
    <property type="entry name" value="DEXHc_DHX33"/>
    <property type="match status" value="1"/>
</dbReference>
<keyword evidence="10" id="KW-0539">Nucleus</keyword>
<dbReference type="Gene3D" id="3.40.50.300">
    <property type="entry name" value="P-loop containing nucleotide triphosphate hydrolases"/>
    <property type="match status" value="2"/>
</dbReference>
<organism evidence="18 19">
    <name type="scientific">Pleurodeles waltl</name>
    <name type="common">Iberian ribbed newt</name>
    <dbReference type="NCBI Taxonomy" id="8319"/>
    <lineage>
        <taxon>Eukaryota</taxon>
        <taxon>Metazoa</taxon>
        <taxon>Chordata</taxon>
        <taxon>Craniata</taxon>
        <taxon>Vertebrata</taxon>
        <taxon>Euteleostomi</taxon>
        <taxon>Amphibia</taxon>
        <taxon>Batrachia</taxon>
        <taxon>Caudata</taxon>
        <taxon>Salamandroidea</taxon>
        <taxon>Salamandridae</taxon>
        <taxon>Pleurodelinae</taxon>
        <taxon>Pleurodeles</taxon>
    </lineage>
</organism>
<dbReference type="FunFam" id="3.40.50.300:FF:000750">
    <property type="entry name" value="Putative ATP-dependent RNA helicase DHX33"/>
    <property type="match status" value="1"/>
</dbReference>
<dbReference type="EC" id="3.6.4.13" evidence="4"/>
<evidence type="ECO:0000256" key="12">
    <source>
        <dbReference type="ARBA" id="ARBA00056853"/>
    </source>
</evidence>
<comment type="catalytic activity">
    <reaction evidence="11">
        <text>ATP + H2O = ADP + phosphate + H(+)</text>
        <dbReference type="Rhea" id="RHEA:13065"/>
        <dbReference type="ChEBI" id="CHEBI:15377"/>
        <dbReference type="ChEBI" id="CHEBI:15378"/>
        <dbReference type="ChEBI" id="CHEBI:30616"/>
        <dbReference type="ChEBI" id="CHEBI:43474"/>
        <dbReference type="ChEBI" id="CHEBI:456216"/>
        <dbReference type="EC" id="3.6.4.13"/>
    </reaction>
</comment>
<keyword evidence="8" id="KW-0067">ATP-binding</keyword>
<keyword evidence="7" id="KW-0347">Helicase</keyword>
<evidence type="ECO:0000256" key="2">
    <source>
        <dbReference type="ARBA" id="ARBA00004604"/>
    </source>
</evidence>
<dbReference type="FunFam" id="1.20.120.1080:FF:000037">
    <property type="entry name" value="ATP-dependent RNA helicase DHX33"/>
    <property type="match status" value="1"/>
</dbReference>
<dbReference type="Gene3D" id="1.20.120.1080">
    <property type="match status" value="1"/>
</dbReference>
<keyword evidence="9" id="KW-0963">Cytoplasm</keyword>
<dbReference type="Pfam" id="PF00271">
    <property type="entry name" value="Helicase_C"/>
    <property type="match status" value="1"/>
</dbReference>
<evidence type="ECO:0000256" key="6">
    <source>
        <dbReference type="ARBA" id="ARBA00022801"/>
    </source>
</evidence>
<dbReference type="InterPro" id="IPR048333">
    <property type="entry name" value="HA2_WH"/>
</dbReference>
<dbReference type="GO" id="GO:0016787">
    <property type="term" value="F:hydrolase activity"/>
    <property type="evidence" value="ECO:0007669"/>
    <property type="project" value="UniProtKB-KW"/>
</dbReference>
<feature type="domain" description="Helicase ATP-binding" evidence="16">
    <location>
        <begin position="58"/>
        <end position="226"/>
    </location>
</feature>
<dbReference type="PANTHER" id="PTHR18934:SF118">
    <property type="entry name" value="ATP-DEPENDENT RNA HELICASE DHX33"/>
    <property type="match status" value="1"/>
</dbReference>
<feature type="region of interest" description="Disordered" evidence="15">
    <location>
        <begin position="1"/>
        <end position="38"/>
    </location>
</feature>
<dbReference type="GO" id="GO:0003724">
    <property type="term" value="F:RNA helicase activity"/>
    <property type="evidence" value="ECO:0007669"/>
    <property type="project" value="UniProtKB-EC"/>
</dbReference>
<dbReference type="SMART" id="SM00487">
    <property type="entry name" value="DEXDc"/>
    <property type="match status" value="1"/>
</dbReference>
<dbReference type="SMART" id="SM00847">
    <property type="entry name" value="HA2"/>
    <property type="match status" value="1"/>
</dbReference>
<evidence type="ECO:0000256" key="3">
    <source>
        <dbReference type="ARBA" id="ARBA00008792"/>
    </source>
</evidence>
<dbReference type="EMBL" id="JANPWB010000005">
    <property type="protein sequence ID" value="KAJ1185335.1"/>
    <property type="molecule type" value="Genomic_DNA"/>
</dbReference>
<evidence type="ECO:0000256" key="1">
    <source>
        <dbReference type="ARBA" id="ARBA00004110"/>
    </source>
</evidence>
<sequence length="710" mass="79977">MPQESGFPPPKRFKGGSPLFTFPRRPAMQAGTPRKPPTVPLEVQRRQLPIFHARPQLLAQLRGLESAILIGETGSGKTTQIPQYLYECGIGRQGIIAVTQPRRVAAISLATRVSEEKKTELGKLVGYTVRFEDVTSDETRIKFLTDGMLLREAIGDPQLRKYSIVILDEAHERTIHTDVLFGVVKMALKKRKELGKVPLKVIVMSATMDVDLFSQYFNKAPVLYLEGRQHPIQIFYTKQSQSDYLQAAVVTLFQIHQEAPFSQDILVFLTGQEEIEAMAKTCRDVVKHLPDDSPQMAVMPLYASLPHSQQLRVFQTAPTGHRKVILSTNIAETSITIAGIKYVIDTGMVKAKKYNPGSGLEVLAVQRVSKAQAWQRTGRAGREDSGMCYRLFTEAEFEKFDSMTVPEIQRCNLASVMLQLLAIRIPNILTFDFMSKPSPDAIRAAIEQLSLLGAVEKKEDQILLTSLGRKMAAFPLDPRFSKTILLSPKFHCTEEILTIVSLLSVDNVLHNPPSRRDDVQAVRKKFISSEGDHITLLNIYRAFKTLGKNKEWCRENFVNGRNMMLVSEVRSQLRDICMKLSMPIESSRTDTGNIRQCLAHGLFMNTAELQPDGTYATIDTHQPVAIHPSSVLFHCKPACVVYNELLHTSKCYMRDLCLVDADWLFEAAPDYFRRKMELERDAWAGPRADTELCAESGVRRQARLEEPDAE</sequence>
<dbReference type="GO" id="GO:0000182">
    <property type="term" value="F:rDNA binding"/>
    <property type="evidence" value="ECO:0007669"/>
    <property type="project" value="UniProtKB-ARBA"/>
</dbReference>
<evidence type="ECO:0000256" key="4">
    <source>
        <dbReference type="ARBA" id="ARBA00012552"/>
    </source>
</evidence>
<keyword evidence="19" id="KW-1185">Reference proteome</keyword>
<dbReference type="Pfam" id="PF04408">
    <property type="entry name" value="WHD_HA2"/>
    <property type="match status" value="1"/>
</dbReference>
<dbReference type="GO" id="GO:0045943">
    <property type="term" value="P:positive regulation of transcription by RNA polymerase I"/>
    <property type="evidence" value="ECO:0007669"/>
    <property type="project" value="TreeGrafter"/>
</dbReference>
<evidence type="ECO:0000256" key="10">
    <source>
        <dbReference type="ARBA" id="ARBA00023242"/>
    </source>
</evidence>
<keyword evidence="6" id="KW-0378">Hydrolase</keyword>
<evidence type="ECO:0000256" key="5">
    <source>
        <dbReference type="ARBA" id="ARBA00022741"/>
    </source>
</evidence>
<evidence type="ECO:0000256" key="11">
    <source>
        <dbReference type="ARBA" id="ARBA00047984"/>
    </source>
</evidence>
<dbReference type="PROSITE" id="PS51192">
    <property type="entry name" value="HELICASE_ATP_BIND_1"/>
    <property type="match status" value="1"/>
</dbReference>
<gene>
    <name evidence="18" type="ORF">NDU88_002128</name>
</gene>
<dbReference type="Proteomes" id="UP001066276">
    <property type="component" value="Chromosome 3_1"/>
</dbReference>
<dbReference type="Pfam" id="PF00270">
    <property type="entry name" value="DEAD"/>
    <property type="match status" value="1"/>
</dbReference>
<proteinExistence type="inferred from homology"/>
<keyword evidence="5" id="KW-0547">Nucleotide-binding</keyword>
<evidence type="ECO:0000256" key="8">
    <source>
        <dbReference type="ARBA" id="ARBA00022840"/>
    </source>
</evidence>
<dbReference type="InterPro" id="IPR001650">
    <property type="entry name" value="Helicase_C-like"/>
</dbReference>
<dbReference type="CDD" id="cd18791">
    <property type="entry name" value="SF2_C_RHA"/>
    <property type="match status" value="1"/>
</dbReference>
<name>A0AAV7U8I8_PLEWA</name>
<dbReference type="InterPro" id="IPR027417">
    <property type="entry name" value="P-loop_NTPase"/>
</dbReference>
<evidence type="ECO:0000259" key="16">
    <source>
        <dbReference type="PROSITE" id="PS51192"/>
    </source>
</evidence>
<dbReference type="AlphaFoldDB" id="A0AAV7U8I8"/>
<dbReference type="FunFam" id="3.40.50.300:FF:000145">
    <property type="entry name" value="probable ATP-dependent RNA helicase DHX40"/>
    <property type="match status" value="1"/>
</dbReference>
<evidence type="ECO:0000256" key="14">
    <source>
        <dbReference type="ARBA" id="ARBA00083359"/>
    </source>
</evidence>
<dbReference type="SMART" id="SM00490">
    <property type="entry name" value="HELICc"/>
    <property type="match status" value="1"/>
</dbReference>
<dbReference type="PANTHER" id="PTHR18934">
    <property type="entry name" value="ATP-DEPENDENT RNA HELICASE"/>
    <property type="match status" value="1"/>
</dbReference>
<dbReference type="Pfam" id="PF07717">
    <property type="entry name" value="OB_NTP_bind"/>
    <property type="match status" value="1"/>
</dbReference>
<dbReference type="SUPFAM" id="SSF52540">
    <property type="entry name" value="P-loop containing nucleoside triphosphate hydrolases"/>
    <property type="match status" value="1"/>
</dbReference>
<dbReference type="InterPro" id="IPR011709">
    <property type="entry name" value="DEAD-box_helicase_OB_fold"/>
</dbReference>
<feature type="domain" description="Helicase C-terminal" evidence="17">
    <location>
        <begin position="254"/>
        <end position="424"/>
    </location>
</feature>
<dbReference type="PROSITE" id="PS51194">
    <property type="entry name" value="HELICASE_CTER"/>
    <property type="match status" value="1"/>
</dbReference>
<protein>
    <recommendedName>
        <fullName evidence="13">ATP-dependent RNA helicase DHX33</fullName>
        <ecNumber evidence="4">3.6.4.13</ecNumber>
    </recommendedName>
    <alternativeName>
        <fullName evidence="14">DEAH box protein 33</fullName>
    </alternativeName>
</protein>
<reference evidence="18" key="1">
    <citation type="journal article" date="2022" name="bioRxiv">
        <title>Sequencing and chromosome-scale assembly of the giantPleurodeles waltlgenome.</title>
        <authorList>
            <person name="Brown T."/>
            <person name="Elewa A."/>
            <person name="Iarovenko S."/>
            <person name="Subramanian E."/>
            <person name="Araus A.J."/>
            <person name="Petzold A."/>
            <person name="Susuki M."/>
            <person name="Suzuki K.-i.T."/>
            <person name="Hayashi T."/>
            <person name="Toyoda A."/>
            <person name="Oliveira C."/>
            <person name="Osipova E."/>
            <person name="Leigh N.D."/>
            <person name="Simon A."/>
            <person name="Yun M.H."/>
        </authorList>
    </citation>
    <scope>NUCLEOTIDE SEQUENCE</scope>
    <source>
        <strain evidence="18">20211129_DDA</strain>
        <tissue evidence="18">Liver</tissue>
    </source>
</reference>
<evidence type="ECO:0000256" key="15">
    <source>
        <dbReference type="SAM" id="MobiDB-lite"/>
    </source>
</evidence>